<dbReference type="InterPro" id="IPR011059">
    <property type="entry name" value="Metal-dep_hydrolase_composite"/>
</dbReference>
<dbReference type="Gene3D" id="1.20.58.520">
    <property type="entry name" value="Amidohydrolase"/>
    <property type="match status" value="1"/>
</dbReference>
<dbReference type="Pfam" id="PF08547">
    <property type="entry name" value="CIA30"/>
    <property type="match status" value="1"/>
</dbReference>
<evidence type="ECO:0000256" key="1">
    <source>
        <dbReference type="SAM" id="SignalP"/>
    </source>
</evidence>
<dbReference type="InterPro" id="IPR013857">
    <property type="entry name" value="NADH-UbQ_OxRdtase-assoc_prot30"/>
</dbReference>
<feature type="chain" id="PRO_5045054291" evidence="1">
    <location>
        <begin position="22"/>
        <end position="606"/>
    </location>
</feature>
<dbReference type="Gene3D" id="3.30.110.90">
    <property type="entry name" value="Amidohydrolase"/>
    <property type="match status" value="1"/>
</dbReference>
<feature type="domain" description="NADH:ubiquinone oxidoreductase intermediate-associated protein 30" evidence="3">
    <location>
        <begin position="457"/>
        <end position="575"/>
    </location>
</feature>
<dbReference type="EMBL" id="JARYGX010000023">
    <property type="protein sequence ID" value="MDH7453960.1"/>
    <property type="molecule type" value="Genomic_DNA"/>
</dbReference>
<evidence type="ECO:0000313" key="5">
    <source>
        <dbReference type="Proteomes" id="UP001160550"/>
    </source>
</evidence>
<proteinExistence type="predicted"/>
<dbReference type="InterPro" id="IPR008979">
    <property type="entry name" value="Galactose-bd-like_sf"/>
</dbReference>
<feature type="signal peptide" evidence="1">
    <location>
        <begin position="1"/>
        <end position="21"/>
    </location>
</feature>
<evidence type="ECO:0000259" key="3">
    <source>
        <dbReference type="Pfam" id="PF08547"/>
    </source>
</evidence>
<dbReference type="InterPro" id="IPR032466">
    <property type="entry name" value="Metal_Hydrolase"/>
</dbReference>
<dbReference type="Proteomes" id="UP001160550">
    <property type="component" value="Unassembled WGS sequence"/>
</dbReference>
<organism evidence="4 5">
    <name type="scientific">Luteimonas composti</name>
    <dbReference type="NCBI Taxonomy" id="398257"/>
    <lineage>
        <taxon>Bacteria</taxon>
        <taxon>Pseudomonadati</taxon>
        <taxon>Pseudomonadota</taxon>
        <taxon>Gammaproteobacteria</taxon>
        <taxon>Lysobacterales</taxon>
        <taxon>Lysobacteraceae</taxon>
        <taxon>Luteimonas</taxon>
    </lineage>
</organism>
<feature type="domain" description="Amidohydrolase-related" evidence="2">
    <location>
        <begin position="87"/>
        <end position="425"/>
    </location>
</feature>
<dbReference type="Pfam" id="PF01979">
    <property type="entry name" value="Amidohydro_1"/>
    <property type="match status" value="1"/>
</dbReference>
<dbReference type="SUPFAM" id="SSF49785">
    <property type="entry name" value="Galactose-binding domain-like"/>
    <property type="match status" value="1"/>
</dbReference>
<comment type="caution">
    <text evidence="4">The sequence shown here is derived from an EMBL/GenBank/DDBJ whole genome shotgun (WGS) entry which is preliminary data.</text>
</comment>
<reference evidence="4" key="2">
    <citation type="submission" date="2023-04" db="EMBL/GenBank/DDBJ databases">
        <authorList>
            <person name="Sun J.-Q."/>
        </authorList>
    </citation>
    <scope>NUCLEOTIDE SEQUENCE</scope>
    <source>
        <strain evidence="4">CC-YY355</strain>
    </source>
</reference>
<reference evidence="4" key="1">
    <citation type="journal article" date="2007" name="Int. J. Syst. Evol. Microbiol.">
        <title>Luteimonas composti sp. nov., a moderately thermophilic bacterium isolated from food waste.</title>
        <authorList>
            <person name="Young C.C."/>
            <person name="Kampfer P."/>
            <person name="Chen W.M."/>
            <person name="Yen W.S."/>
            <person name="Arun A.B."/>
            <person name="Lai W.A."/>
            <person name="Shen F.T."/>
            <person name="Rekha P.D."/>
            <person name="Lin K.Y."/>
            <person name="Chou J.H."/>
        </authorList>
    </citation>
    <scope>NUCLEOTIDE SEQUENCE</scope>
    <source>
        <strain evidence="4">CC-YY355</strain>
    </source>
</reference>
<dbReference type="SUPFAM" id="SSF51556">
    <property type="entry name" value="Metallo-dependent hydrolases"/>
    <property type="match status" value="1"/>
</dbReference>
<dbReference type="RefSeq" id="WP_280943168.1">
    <property type="nucleotide sequence ID" value="NZ_JARYGX010000023.1"/>
</dbReference>
<evidence type="ECO:0000313" key="4">
    <source>
        <dbReference type="EMBL" id="MDH7453960.1"/>
    </source>
</evidence>
<dbReference type="Gene3D" id="3.40.50.10910">
    <property type="entry name" value="Amidohydrolase"/>
    <property type="match status" value="1"/>
</dbReference>
<keyword evidence="1" id="KW-0732">Signal</keyword>
<dbReference type="InterPro" id="IPR006680">
    <property type="entry name" value="Amidohydro-rel"/>
</dbReference>
<dbReference type="Gene3D" id="2.30.40.10">
    <property type="entry name" value="Urease, subunit C, domain 1"/>
    <property type="match status" value="1"/>
</dbReference>
<gene>
    <name evidence="4" type="ORF">QF205_12910</name>
</gene>
<keyword evidence="5" id="KW-1185">Reference proteome</keyword>
<name>A0ABT6MTN4_9GAMM</name>
<dbReference type="InterPro" id="IPR051781">
    <property type="entry name" value="Metallo-dep_Hydrolase"/>
</dbReference>
<dbReference type="SUPFAM" id="SSF51338">
    <property type="entry name" value="Composite domain of metallo-dependent hydrolases"/>
    <property type="match status" value="1"/>
</dbReference>
<sequence>MKWTAPACLAALVATAGLAVALQPHPGDAATAAPASDGVLIHGARVFDGERDLGIADVLVQDGRIAAVGAGVAAPAGVARIDGRGHTLLPGLVDAHVHAWGDAQRDMARFGVTSALDMHGDAARLPALRSARESVADSGQADLWAAGFAITAPGGHGTQYGFSVPTVDAGTDIDAFIAARVAEGDDFIKLIVEDLSAYGTAQRLPTLSGQQVAAVVAAAHARERLAVAHVATLADARMVVDAGADGLVHVFTDTVADDGLVEALRARDAFVTPTLSVVASMAGSGEGKALAQDPRLQPLLTVEQTGTLERDFGPPHPARLEQAIESVRRMHAAGVEILAGSDAPNPGTAHGASLHHELELLVRAGLTPAQALAAATSRPAQRFGLAERGRIAPGMRADLVLVAGNPLDDIRATRAIEAVWKNGHRVARAIEAAGPAPAPAPEATVVSDFDGGRIDATFGNWQATTDRMAGGGSDVEHALVASGAGGSPGALRVAGEVRPGFAFPWAGVMFFPAAQPMQAVDLSGRGELVFRVRGDGRSYNAMLFSGASAQGMPSVQTFVAGAGWQEVRLPLSGFAGGDLARVRGIAFTAGQPHGRFEFILDQVELR</sequence>
<dbReference type="PANTHER" id="PTHR43135:SF3">
    <property type="entry name" value="ALPHA-D-RIBOSE 1-METHYLPHOSPHONATE 5-TRIPHOSPHATE DIPHOSPHATASE"/>
    <property type="match status" value="1"/>
</dbReference>
<accession>A0ABT6MTN4</accession>
<evidence type="ECO:0000259" key="2">
    <source>
        <dbReference type="Pfam" id="PF01979"/>
    </source>
</evidence>
<protein>
    <submittedName>
        <fullName evidence="4">CIA30 family protein</fullName>
    </submittedName>
</protein>
<dbReference type="PANTHER" id="PTHR43135">
    <property type="entry name" value="ALPHA-D-RIBOSE 1-METHYLPHOSPHONATE 5-TRIPHOSPHATE DIPHOSPHATASE"/>
    <property type="match status" value="1"/>
</dbReference>